<protein>
    <submittedName>
        <fullName evidence="1">Uncharacterized protein</fullName>
    </submittedName>
</protein>
<name>A0AAW8VSH3_LACPE</name>
<comment type="caution">
    <text evidence="1">The sequence shown here is derived from an EMBL/GenBank/DDBJ whole genome shotgun (WGS) entry which is preliminary data.</text>
</comment>
<reference evidence="1" key="1">
    <citation type="submission" date="2023-08" db="EMBL/GenBank/DDBJ databases">
        <authorList>
            <person name="Page C.A."/>
            <person name="Perez-Diaz I.M."/>
        </authorList>
    </citation>
    <scope>NUCLEOTIDE SEQUENCE</scope>
    <source>
        <strain evidence="1">7.8.46</strain>
    </source>
</reference>
<dbReference type="EMBL" id="JAVLAQ010000001">
    <property type="protein sequence ID" value="MDT6988516.1"/>
    <property type="molecule type" value="Genomic_DNA"/>
</dbReference>
<evidence type="ECO:0000313" key="2">
    <source>
        <dbReference type="Proteomes" id="UP001267003"/>
    </source>
</evidence>
<sequence>MTKRQRNHKVKVYFEQYFKKRHIPADPDGYKQWGHFEPQGKCEARKENMEIERGRQFFFNVYGEYPSKELIDRIMRGLR</sequence>
<dbReference type="RefSeq" id="WP_216780960.1">
    <property type="nucleotide sequence ID" value="NZ_JAGXBR010000094.1"/>
</dbReference>
<evidence type="ECO:0000313" key="1">
    <source>
        <dbReference type="EMBL" id="MDT6988516.1"/>
    </source>
</evidence>
<gene>
    <name evidence="1" type="ORF">RI536_00015</name>
</gene>
<dbReference type="Proteomes" id="UP001267003">
    <property type="component" value="Unassembled WGS sequence"/>
</dbReference>
<accession>A0AAW8VSH3</accession>
<dbReference type="AlphaFoldDB" id="A0AAW8VSH3"/>
<proteinExistence type="predicted"/>
<organism evidence="1 2">
    <name type="scientific">Lactiplantibacillus pentosus</name>
    <name type="common">Lactobacillus pentosus</name>
    <dbReference type="NCBI Taxonomy" id="1589"/>
    <lineage>
        <taxon>Bacteria</taxon>
        <taxon>Bacillati</taxon>
        <taxon>Bacillota</taxon>
        <taxon>Bacilli</taxon>
        <taxon>Lactobacillales</taxon>
        <taxon>Lactobacillaceae</taxon>
        <taxon>Lactiplantibacillus</taxon>
    </lineage>
</organism>